<keyword evidence="2 5" id="KW-0808">Transferase</keyword>
<proteinExistence type="predicted"/>
<keyword evidence="1 5" id="KW-0489">Methyltransferase</keyword>
<evidence type="ECO:0000256" key="4">
    <source>
        <dbReference type="ARBA" id="ARBA00022884"/>
    </source>
</evidence>
<dbReference type="GO" id="GO:0003723">
    <property type="term" value="F:RNA binding"/>
    <property type="evidence" value="ECO:0007669"/>
    <property type="project" value="UniProtKB-KW"/>
</dbReference>
<dbReference type="Gene3D" id="3.40.50.150">
    <property type="entry name" value="Vaccinia Virus protein VP39"/>
    <property type="match status" value="1"/>
</dbReference>
<dbReference type="Proteomes" id="UP000199604">
    <property type="component" value="Unassembled WGS sequence"/>
</dbReference>
<dbReference type="SUPFAM" id="SSF53335">
    <property type="entry name" value="S-adenosyl-L-methionine-dependent methyltransferases"/>
    <property type="match status" value="1"/>
</dbReference>
<keyword evidence="3" id="KW-0949">S-adenosyl-L-methionine</keyword>
<evidence type="ECO:0000313" key="6">
    <source>
        <dbReference type="Proteomes" id="UP000199604"/>
    </source>
</evidence>
<reference evidence="6" key="1">
    <citation type="submission" date="2016-10" db="EMBL/GenBank/DDBJ databases">
        <authorList>
            <person name="Varghese N."/>
            <person name="Submissions S."/>
        </authorList>
    </citation>
    <scope>NUCLEOTIDE SEQUENCE [LARGE SCALE GENOMIC DNA]</scope>
    <source>
        <strain evidence="6">DSM 21789</strain>
    </source>
</reference>
<accession>A0A1I0YI44</accession>
<dbReference type="GO" id="GO:0008168">
    <property type="term" value="F:methyltransferase activity"/>
    <property type="evidence" value="ECO:0007669"/>
    <property type="project" value="UniProtKB-KW"/>
</dbReference>
<keyword evidence="6" id="KW-1185">Reference proteome</keyword>
<dbReference type="Pfam" id="PF00398">
    <property type="entry name" value="RrnaAD"/>
    <property type="match status" value="1"/>
</dbReference>
<dbReference type="CDD" id="cd02440">
    <property type="entry name" value="AdoMet_MTases"/>
    <property type="match status" value="1"/>
</dbReference>
<dbReference type="InterPro" id="IPR029063">
    <property type="entry name" value="SAM-dependent_MTases_sf"/>
</dbReference>
<evidence type="ECO:0000256" key="1">
    <source>
        <dbReference type="ARBA" id="ARBA00022603"/>
    </source>
</evidence>
<dbReference type="RefSeq" id="WP_091476294.1">
    <property type="nucleotide sequence ID" value="NZ_FOJT01000004.1"/>
</dbReference>
<sequence length="183" mass="20702">MSKKKFISEVFKSGGTIGALSPSSSFLAEKMLKPIHFDTANCIVEYGAGTGIFTHKLLEKMNSNAILLAFEINTSFYEELTKIEDKRLVVINDSAEKIEHYLDINHQKKADYVISSLPFAMIPDQVVDVILKNSFEVLSEKGKFIQFQYSLNALSKLKSIYRKVNINFTFLNLPPAFIFDCSK</sequence>
<organism evidence="5 6">
    <name type="scientific">Flavobacterium swingsii</name>
    <dbReference type="NCBI Taxonomy" id="498292"/>
    <lineage>
        <taxon>Bacteria</taxon>
        <taxon>Pseudomonadati</taxon>
        <taxon>Bacteroidota</taxon>
        <taxon>Flavobacteriia</taxon>
        <taxon>Flavobacteriales</taxon>
        <taxon>Flavobacteriaceae</taxon>
        <taxon>Flavobacterium</taxon>
    </lineage>
</organism>
<dbReference type="EMBL" id="FOJT01000004">
    <property type="protein sequence ID" value="SFB12881.1"/>
    <property type="molecule type" value="Genomic_DNA"/>
</dbReference>
<evidence type="ECO:0000313" key="5">
    <source>
        <dbReference type="EMBL" id="SFB12881.1"/>
    </source>
</evidence>
<dbReference type="OrthoDB" id="9805585at2"/>
<dbReference type="STRING" id="498292.SAMN05660845_1775"/>
<dbReference type="InterPro" id="IPR001737">
    <property type="entry name" value="KsgA/Erm"/>
</dbReference>
<evidence type="ECO:0000256" key="3">
    <source>
        <dbReference type="ARBA" id="ARBA00022691"/>
    </source>
</evidence>
<gene>
    <name evidence="5" type="ORF">SAMN05660845_1775</name>
</gene>
<dbReference type="AlphaFoldDB" id="A0A1I0YI44"/>
<name>A0A1I0YI44_9FLAO</name>
<keyword evidence="4" id="KW-0694">RNA-binding</keyword>
<dbReference type="GO" id="GO:0032259">
    <property type="term" value="P:methylation"/>
    <property type="evidence" value="ECO:0007669"/>
    <property type="project" value="UniProtKB-KW"/>
</dbReference>
<protein>
    <submittedName>
        <fullName evidence="5">Phospholipid N-methyltransferase</fullName>
    </submittedName>
</protein>
<evidence type="ECO:0000256" key="2">
    <source>
        <dbReference type="ARBA" id="ARBA00022679"/>
    </source>
</evidence>